<feature type="compositionally biased region" description="Acidic residues" evidence="1">
    <location>
        <begin position="144"/>
        <end position="202"/>
    </location>
</feature>
<name>A0A1Y1VV00_9FUNG</name>
<evidence type="ECO:0000313" key="2">
    <source>
        <dbReference type="EMBL" id="ORX64594.1"/>
    </source>
</evidence>
<organism evidence="2 3">
    <name type="scientific">Anaeromyces robustus</name>
    <dbReference type="NCBI Taxonomy" id="1754192"/>
    <lineage>
        <taxon>Eukaryota</taxon>
        <taxon>Fungi</taxon>
        <taxon>Fungi incertae sedis</taxon>
        <taxon>Chytridiomycota</taxon>
        <taxon>Chytridiomycota incertae sedis</taxon>
        <taxon>Neocallimastigomycetes</taxon>
        <taxon>Neocallimastigales</taxon>
        <taxon>Neocallimastigaceae</taxon>
        <taxon>Anaeromyces</taxon>
    </lineage>
</organism>
<feature type="compositionally biased region" description="Basic and acidic residues" evidence="1">
    <location>
        <begin position="65"/>
        <end position="74"/>
    </location>
</feature>
<keyword evidence="3" id="KW-1185">Reference proteome</keyword>
<feature type="compositionally biased region" description="Acidic residues" evidence="1">
    <location>
        <begin position="75"/>
        <end position="84"/>
    </location>
</feature>
<dbReference type="EMBL" id="MCFG01000513">
    <property type="protein sequence ID" value="ORX64594.1"/>
    <property type="molecule type" value="Genomic_DNA"/>
</dbReference>
<dbReference type="AlphaFoldDB" id="A0A1Y1VV00"/>
<proteinExistence type="predicted"/>
<accession>A0A1Y1VV00</accession>
<reference evidence="2 3" key="2">
    <citation type="submission" date="2016-08" db="EMBL/GenBank/DDBJ databases">
        <title>Pervasive Adenine N6-methylation of Active Genes in Fungi.</title>
        <authorList>
            <consortium name="DOE Joint Genome Institute"/>
            <person name="Mondo S.J."/>
            <person name="Dannebaum R.O."/>
            <person name="Kuo R.C."/>
            <person name="Labutti K."/>
            <person name="Haridas S."/>
            <person name="Kuo A."/>
            <person name="Salamov A."/>
            <person name="Ahrendt S.R."/>
            <person name="Lipzen A."/>
            <person name="Sullivan W."/>
            <person name="Andreopoulos W.B."/>
            <person name="Clum A."/>
            <person name="Lindquist E."/>
            <person name="Daum C."/>
            <person name="Ramamoorthy G.K."/>
            <person name="Gryganskyi A."/>
            <person name="Culley D."/>
            <person name="Magnuson J.K."/>
            <person name="James T.Y."/>
            <person name="O'Malley M.A."/>
            <person name="Stajich J.E."/>
            <person name="Spatafora J.W."/>
            <person name="Visel A."/>
            <person name="Grigoriev I.V."/>
        </authorList>
    </citation>
    <scope>NUCLEOTIDE SEQUENCE [LARGE SCALE GENOMIC DNA]</scope>
    <source>
        <strain evidence="2 3">S4</strain>
    </source>
</reference>
<evidence type="ECO:0000313" key="3">
    <source>
        <dbReference type="Proteomes" id="UP000193944"/>
    </source>
</evidence>
<sequence length="276" mass="32675">MAKRRSGLSKSNKGNSKYSLPPSRNRHLQQEEQEAITKFHDVDNEFDDNNVKVWNEEELDRYDNLNENSKRGYEEVDNDDDSESEWTKPSAHEKLLSIFRKNKNKHFKKFYKREKLEQEGIELSEINNSEDEKEIEKPLGNINDNEEIEENEIENENENENENEGESENENEGEGEDEDEEEEDDDEEIGLIESEDENDENDTTDKYQLHFNEKVSEDISIYAAQVDTKEYEVKNFESPILKQCSFYNLKNKKITENQNNMNNLDELNVIEAIEYY</sequence>
<reference evidence="2 3" key="1">
    <citation type="submission" date="2016-08" db="EMBL/GenBank/DDBJ databases">
        <title>A Parts List for Fungal Cellulosomes Revealed by Comparative Genomics.</title>
        <authorList>
            <consortium name="DOE Joint Genome Institute"/>
            <person name="Haitjema C.H."/>
            <person name="Gilmore S.P."/>
            <person name="Henske J.K."/>
            <person name="Solomon K.V."/>
            <person name="De Groot R."/>
            <person name="Kuo A."/>
            <person name="Mondo S.J."/>
            <person name="Salamov A.A."/>
            <person name="Labutti K."/>
            <person name="Zhao Z."/>
            <person name="Chiniquy J."/>
            <person name="Barry K."/>
            <person name="Brewer H.M."/>
            <person name="Purvine S.O."/>
            <person name="Wright A.T."/>
            <person name="Boxma B."/>
            <person name="Van Alen T."/>
            <person name="Hackstein J.H."/>
            <person name="Baker S.E."/>
            <person name="Grigoriev I.V."/>
            <person name="O'Malley M.A."/>
        </authorList>
    </citation>
    <scope>NUCLEOTIDE SEQUENCE [LARGE SCALE GENOMIC DNA]</scope>
    <source>
        <strain evidence="2 3">S4</strain>
    </source>
</reference>
<protein>
    <submittedName>
        <fullName evidence="2">Uncharacterized protein</fullName>
    </submittedName>
</protein>
<feature type="compositionally biased region" description="Low complexity" evidence="1">
    <location>
        <begin position="8"/>
        <end position="20"/>
    </location>
</feature>
<feature type="region of interest" description="Disordered" evidence="1">
    <location>
        <begin position="1"/>
        <end position="32"/>
    </location>
</feature>
<feature type="region of interest" description="Disordered" evidence="1">
    <location>
        <begin position="114"/>
        <end position="206"/>
    </location>
</feature>
<feature type="region of interest" description="Disordered" evidence="1">
    <location>
        <begin position="65"/>
        <end position="90"/>
    </location>
</feature>
<gene>
    <name evidence="2" type="ORF">BCR32DRAFT_251032</name>
</gene>
<evidence type="ECO:0000256" key="1">
    <source>
        <dbReference type="SAM" id="MobiDB-lite"/>
    </source>
</evidence>
<dbReference type="STRING" id="1754192.A0A1Y1VV00"/>
<dbReference type="Proteomes" id="UP000193944">
    <property type="component" value="Unassembled WGS sequence"/>
</dbReference>
<comment type="caution">
    <text evidence="2">The sequence shown here is derived from an EMBL/GenBank/DDBJ whole genome shotgun (WGS) entry which is preliminary data.</text>
</comment>